<dbReference type="InterPro" id="IPR009936">
    <property type="entry name" value="DUF1468"/>
</dbReference>
<accession>A0A511QXK2</accession>
<organism evidence="3 4">
    <name type="scientific">Meiothermus hypogaeus NBRC 106114</name>
    <dbReference type="NCBI Taxonomy" id="1227553"/>
    <lineage>
        <taxon>Bacteria</taxon>
        <taxon>Thermotogati</taxon>
        <taxon>Deinococcota</taxon>
        <taxon>Deinococci</taxon>
        <taxon>Thermales</taxon>
        <taxon>Thermaceae</taxon>
        <taxon>Meiothermus</taxon>
    </lineage>
</organism>
<dbReference type="EMBL" id="BJXL01000004">
    <property type="protein sequence ID" value="GEM82114.1"/>
    <property type="molecule type" value="Genomic_DNA"/>
</dbReference>
<dbReference type="Proteomes" id="UP000321197">
    <property type="component" value="Unassembled WGS sequence"/>
</dbReference>
<protein>
    <recommendedName>
        <fullName evidence="2">DUF1468 domain-containing protein</fullName>
    </recommendedName>
</protein>
<proteinExistence type="predicted"/>
<evidence type="ECO:0000313" key="3">
    <source>
        <dbReference type="EMBL" id="GEM82114.1"/>
    </source>
</evidence>
<dbReference type="Pfam" id="PF07331">
    <property type="entry name" value="TctB"/>
    <property type="match status" value="1"/>
</dbReference>
<dbReference type="RefSeq" id="WP_240637057.1">
    <property type="nucleotide sequence ID" value="NZ_BJXL01000004.1"/>
</dbReference>
<feature type="transmembrane region" description="Helical" evidence="1">
    <location>
        <begin position="79"/>
        <end position="103"/>
    </location>
</feature>
<evidence type="ECO:0000259" key="2">
    <source>
        <dbReference type="Pfam" id="PF07331"/>
    </source>
</evidence>
<dbReference type="AlphaFoldDB" id="A0A511QXK2"/>
<evidence type="ECO:0000313" key="4">
    <source>
        <dbReference type="Proteomes" id="UP000321197"/>
    </source>
</evidence>
<feature type="domain" description="DUF1468" evidence="2">
    <location>
        <begin position="11"/>
        <end position="138"/>
    </location>
</feature>
<feature type="transmembrane region" description="Helical" evidence="1">
    <location>
        <begin position="36"/>
        <end position="59"/>
    </location>
</feature>
<comment type="caution">
    <text evidence="3">The sequence shown here is derived from an EMBL/GenBank/DDBJ whole genome shotgun (WGS) entry which is preliminary data.</text>
</comment>
<feature type="transmembrane region" description="Helical" evidence="1">
    <location>
        <begin position="109"/>
        <end position="131"/>
    </location>
</feature>
<evidence type="ECO:0000256" key="1">
    <source>
        <dbReference type="SAM" id="Phobius"/>
    </source>
</evidence>
<gene>
    <name evidence="3" type="ORF">MHY01S_02800</name>
</gene>
<sequence>MSAQRIWERAAALLAVALGTLALVLSRNLPQMEGGYPGPALFPSILGALLVFSGLGLLWQGRREKARLEGGEGRVLLSLLGLALAPWLLSQMGLAFTAGLYALAGAWLLGVRFGTALLTGGMVALLVYTVFQRFLGVQG</sequence>
<keyword evidence="1" id="KW-0812">Transmembrane</keyword>
<keyword evidence="1" id="KW-1133">Transmembrane helix</keyword>
<reference evidence="3 4" key="1">
    <citation type="submission" date="2019-07" db="EMBL/GenBank/DDBJ databases">
        <title>Whole genome shotgun sequence of Meiothermus hypogaeus NBRC 106114.</title>
        <authorList>
            <person name="Hosoyama A."/>
            <person name="Uohara A."/>
            <person name="Ohji S."/>
            <person name="Ichikawa N."/>
        </authorList>
    </citation>
    <scope>NUCLEOTIDE SEQUENCE [LARGE SCALE GENOMIC DNA]</scope>
    <source>
        <strain evidence="3 4">NBRC 106114</strain>
    </source>
</reference>
<name>A0A511QXK2_9DEIN</name>
<keyword evidence="1" id="KW-0472">Membrane</keyword>